<sequence length="333" mass="38560">MIRDARVLQPEFVPRDIVHRTQEVNTLSNALEPVMEGNAGETAFLYGPSGTGKTCIAQFVAERLRENVIDINYQYVNCWEDYSRFKTLYRILEGIDRTLDIHRQSTPKDELLERLHAHEGAPYVIILDEVDQLEDKSVLYELYRTRGLTMVLIANQETELFASLNERLTSRLRTAIRIDFDRYSVEELVAILEDRVRWGLREDTVTDGQLELIADAAAGDARVGIEVLRVAARRATQQGLDTISDEVIETSVSEAKSEIRQRNVEKLIEEQRILYEIITEEQEIAPSDLYEQYRERAEEPKSDRMVRNYLQKMQRYNLIKATGENRGRTYVAL</sequence>
<dbReference type="EMBL" id="FNFE01000001">
    <property type="protein sequence ID" value="SDJ62394.1"/>
    <property type="molecule type" value="Genomic_DNA"/>
</dbReference>
<dbReference type="InterPro" id="IPR027417">
    <property type="entry name" value="P-loop_NTPase"/>
</dbReference>
<evidence type="ECO:0000259" key="5">
    <source>
        <dbReference type="SMART" id="SM00382"/>
    </source>
</evidence>
<dbReference type="STRING" id="1095776.SAMN04515672_1222"/>
<comment type="similarity">
    <text evidence="1">Belongs to the CDC6/cdc18 family.</text>
</comment>
<dbReference type="Proteomes" id="UP000198882">
    <property type="component" value="Unassembled WGS sequence"/>
</dbReference>
<keyword evidence="4" id="KW-0067">ATP-binding</keyword>
<dbReference type="Gene3D" id="1.10.8.60">
    <property type="match status" value="1"/>
</dbReference>
<reference evidence="7" key="1">
    <citation type="submission" date="2016-10" db="EMBL/GenBank/DDBJ databases">
        <authorList>
            <person name="Varghese N."/>
            <person name="Submissions S."/>
        </authorList>
    </citation>
    <scope>NUCLEOTIDE SEQUENCE [LARGE SCALE GENOMIC DNA]</scope>
    <source>
        <strain evidence="7">B4,CECT 8067,JCM 17497</strain>
    </source>
</reference>
<dbReference type="SMART" id="SM00382">
    <property type="entry name" value="AAA"/>
    <property type="match status" value="1"/>
</dbReference>
<dbReference type="GO" id="GO:0005524">
    <property type="term" value="F:ATP binding"/>
    <property type="evidence" value="ECO:0007669"/>
    <property type="project" value="UniProtKB-KW"/>
</dbReference>
<dbReference type="Pfam" id="PF13401">
    <property type="entry name" value="AAA_22"/>
    <property type="match status" value="1"/>
</dbReference>
<dbReference type="Gene3D" id="3.40.50.300">
    <property type="entry name" value="P-loop containing nucleotide triphosphate hydrolases"/>
    <property type="match status" value="1"/>
</dbReference>
<proteinExistence type="inferred from homology"/>
<dbReference type="NCBIfam" id="TIGR02928">
    <property type="entry name" value="orc1/cdc6 family replication initiation protein"/>
    <property type="match status" value="1"/>
</dbReference>
<gene>
    <name evidence="6" type="ORF">SAMN04515672_1222</name>
</gene>
<dbReference type="OrthoDB" id="270161at2157"/>
<dbReference type="Pfam" id="PF22703">
    <property type="entry name" value="Cdc6_lid"/>
    <property type="match status" value="1"/>
</dbReference>
<keyword evidence="2" id="KW-0235">DNA replication</keyword>
<accession>A0A1G8V912</accession>
<dbReference type="SUPFAM" id="SSF52540">
    <property type="entry name" value="P-loop containing nucleoside triphosphate hydrolases"/>
    <property type="match status" value="1"/>
</dbReference>
<evidence type="ECO:0000313" key="6">
    <source>
        <dbReference type="EMBL" id="SDJ62394.1"/>
    </source>
</evidence>
<evidence type="ECO:0000256" key="2">
    <source>
        <dbReference type="ARBA" id="ARBA00022705"/>
    </source>
</evidence>
<keyword evidence="7" id="KW-1185">Reference proteome</keyword>
<dbReference type="PANTHER" id="PTHR10763:SF22">
    <property type="entry name" value="ORC1-TYPE DNA REPLICATION PROTEIN"/>
    <property type="match status" value="1"/>
</dbReference>
<dbReference type="CDD" id="cd00009">
    <property type="entry name" value="AAA"/>
    <property type="match status" value="1"/>
</dbReference>
<evidence type="ECO:0000256" key="1">
    <source>
        <dbReference type="ARBA" id="ARBA00006184"/>
    </source>
</evidence>
<feature type="domain" description="AAA+ ATPase" evidence="5">
    <location>
        <begin position="39"/>
        <end position="184"/>
    </location>
</feature>
<dbReference type="GO" id="GO:0006260">
    <property type="term" value="P:DNA replication"/>
    <property type="evidence" value="ECO:0007669"/>
    <property type="project" value="UniProtKB-KW"/>
</dbReference>
<evidence type="ECO:0000313" key="7">
    <source>
        <dbReference type="Proteomes" id="UP000198882"/>
    </source>
</evidence>
<dbReference type="RefSeq" id="WP_090303653.1">
    <property type="nucleotide sequence ID" value="NZ_FNFE01000001.1"/>
</dbReference>
<name>A0A1G8V912_9EURY</name>
<evidence type="ECO:0000256" key="3">
    <source>
        <dbReference type="ARBA" id="ARBA00022741"/>
    </source>
</evidence>
<dbReference type="InterPro" id="IPR055237">
    <property type="entry name" value="Cdc6_lid"/>
</dbReference>
<dbReference type="InterPro" id="IPR049945">
    <property type="entry name" value="AAA_22"/>
</dbReference>
<dbReference type="AlphaFoldDB" id="A0A1G8V912"/>
<dbReference type="CDD" id="cd18139">
    <property type="entry name" value="HLD_clamp_RarA"/>
    <property type="match status" value="1"/>
</dbReference>
<dbReference type="InterPro" id="IPR014277">
    <property type="entry name" value="Orc1/Cdc6_arc"/>
</dbReference>
<dbReference type="InterPro" id="IPR050311">
    <property type="entry name" value="ORC1/CDC6"/>
</dbReference>
<dbReference type="PANTHER" id="PTHR10763">
    <property type="entry name" value="CELL DIVISION CONTROL PROTEIN 6-RELATED"/>
    <property type="match status" value="1"/>
</dbReference>
<organism evidence="6 7">
    <name type="scientific">Natronorubrum texcoconense</name>
    <dbReference type="NCBI Taxonomy" id="1095776"/>
    <lineage>
        <taxon>Archaea</taxon>
        <taxon>Methanobacteriati</taxon>
        <taxon>Methanobacteriota</taxon>
        <taxon>Stenosarchaea group</taxon>
        <taxon>Halobacteria</taxon>
        <taxon>Halobacteriales</taxon>
        <taxon>Natrialbaceae</taxon>
        <taxon>Natronorubrum</taxon>
    </lineage>
</organism>
<dbReference type="InterPro" id="IPR003593">
    <property type="entry name" value="AAA+_ATPase"/>
</dbReference>
<evidence type="ECO:0000256" key="4">
    <source>
        <dbReference type="ARBA" id="ARBA00022840"/>
    </source>
</evidence>
<keyword evidence="3" id="KW-0547">Nucleotide-binding</keyword>
<protein>
    <submittedName>
        <fullName evidence="6">Orc1/cdc6 family replication initiation protein</fullName>
    </submittedName>
</protein>